<keyword evidence="3" id="KW-1185">Reference proteome</keyword>
<feature type="region of interest" description="Disordered" evidence="1">
    <location>
        <begin position="41"/>
        <end position="103"/>
    </location>
</feature>
<evidence type="ECO:0000313" key="3">
    <source>
        <dbReference type="Proteomes" id="UP000774617"/>
    </source>
</evidence>
<organism evidence="2 3">
    <name type="scientific">Macrophomina phaseolina</name>
    <dbReference type="NCBI Taxonomy" id="35725"/>
    <lineage>
        <taxon>Eukaryota</taxon>
        <taxon>Fungi</taxon>
        <taxon>Dikarya</taxon>
        <taxon>Ascomycota</taxon>
        <taxon>Pezizomycotina</taxon>
        <taxon>Dothideomycetes</taxon>
        <taxon>Dothideomycetes incertae sedis</taxon>
        <taxon>Botryosphaeriales</taxon>
        <taxon>Botryosphaeriaceae</taxon>
        <taxon>Macrophomina</taxon>
    </lineage>
</organism>
<evidence type="ECO:0000256" key="1">
    <source>
        <dbReference type="SAM" id="MobiDB-lite"/>
    </source>
</evidence>
<dbReference type="Proteomes" id="UP000774617">
    <property type="component" value="Unassembled WGS sequence"/>
</dbReference>
<reference evidence="2 3" key="1">
    <citation type="journal article" date="2021" name="Nat. Commun.">
        <title>Genetic determinants of endophytism in the Arabidopsis root mycobiome.</title>
        <authorList>
            <person name="Mesny F."/>
            <person name="Miyauchi S."/>
            <person name="Thiergart T."/>
            <person name="Pickel B."/>
            <person name="Atanasova L."/>
            <person name="Karlsson M."/>
            <person name="Huettel B."/>
            <person name="Barry K.W."/>
            <person name="Haridas S."/>
            <person name="Chen C."/>
            <person name="Bauer D."/>
            <person name="Andreopoulos W."/>
            <person name="Pangilinan J."/>
            <person name="LaButti K."/>
            <person name="Riley R."/>
            <person name="Lipzen A."/>
            <person name="Clum A."/>
            <person name="Drula E."/>
            <person name="Henrissat B."/>
            <person name="Kohler A."/>
            <person name="Grigoriev I.V."/>
            <person name="Martin F.M."/>
            <person name="Hacquard S."/>
        </authorList>
    </citation>
    <scope>NUCLEOTIDE SEQUENCE [LARGE SCALE GENOMIC DNA]</scope>
    <source>
        <strain evidence="2 3">MPI-SDFR-AT-0080</strain>
    </source>
</reference>
<evidence type="ECO:0000313" key="2">
    <source>
        <dbReference type="EMBL" id="KAH7062234.1"/>
    </source>
</evidence>
<feature type="compositionally biased region" description="Polar residues" evidence="1">
    <location>
        <begin position="119"/>
        <end position="135"/>
    </location>
</feature>
<sequence>MGYMDHTHASLRRAKDPKMINCKRCNHEPHSLHASNENAHLHLGTPSLDDAIHSPTNVASDPVKPTKTSARDDSYPKPTPQPSPTSFQGIPAGHEQPDQLESGQQTEQFTLQHFNSEHQSSVLGPSDCVRSQSSVPDEDNELPPNYTEATIGTCAKPDRNDRFAGKKSPRAKNNEESGRFDEKENTTSTTVYCQKRGGRRQGEWRSVIVDAGRPKPVNPDQKPLKNRPFWSRTMTIWM</sequence>
<feature type="compositionally biased region" description="Basic and acidic residues" evidence="1">
    <location>
        <begin position="172"/>
        <end position="185"/>
    </location>
</feature>
<proteinExistence type="predicted"/>
<gene>
    <name evidence="2" type="ORF">B0J12DRAFT_231171</name>
</gene>
<comment type="caution">
    <text evidence="2">The sequence shown here is derived from an EMBL/GenBank/DDBJ whole genome shotgun (WGS) entry which is preliminary data.</text>
</comment>
<name>A0ABQ8GPY4_9PEZI</name>
<accession>A0ABQ8GPY4</accession>
<protein>
    <submittedName>
        <fullName evidence="2">Uncharacterized protein</fullName>
    </submittedName>
</protein>
<dbReference type="EMBL" id="JAGTJR010000003">
    <property type="protein sequence ID" value="KAH7062234.1"/>
    <property type="molecule type" value="Genomic_DNA"/>
</dbReference>
<feature type="region of interest" description="Disordered" evidence="1">
    <location>
        <begin position="119"/>
        <end position="226"/>
    </location>
</feature>